<feature type="compositionally biased region" description="Pro residues" evidence="1">
    <location>
        <begin position="46"/>
        <end position="57"/>
    </location>
</feature>
<dbReference type="RefSeq" id="YP_010675683.1">
    <property type="nucleotide sequence ID" value="NC_071006.1"/>
</dbReference>
<protein>
    <submittedName>
        <fullName evidence="2">Uncharacterized protein</fullName>
    </submittedName>
</protein>
<keyword evidence="3" id="KW-1185">Reference proteome</keyword>
<name>A0AAE7XF13_9CAUD</name>
<dbReference type="GeneID" id="77952007"/>
<feature type="compositionally biased region" description="Polar residues" evidence="1">
    <location>
        <begin position="14"/>
        <end position="23"/>
    </location>
</feature>
<accession>A0AAE7XF13</accession>
<reference evidence="2 3" key="1">
    <citation type="submission" date="2021-08" db="EMBL/GenBank/DDBJ databases">
        <authorList>
            <person name="Abebe M.A."/>
            <person name="Anderson J.Z."/>
            <person name="Burris R."/>
            <person name="Durrani M."/>
            <person name="Fetterly M.N."/>
            <person name="Fowler R.A."/>
            <person name="Friedman A."/>
            <person name="Khuong T.M."/>
            <person name="Konnor C.A."/>
            <person name="Madden B.G."/>
            <person name="Makula M.N."/>
            <person name="McTigue K."/>
            <person name="Morgan A.R."/>
            <person name="Qureshi S.I."/>
            <person name="Rainey M."/>
            <person name="Scherer A.E."/>
            <person name="Singer L."/>
            <person name="Thakar S.M."/>
            <person name="Truong P."/>
            <person name="Zaeean M.H."/>
            <person name="Balish M.F."/>
            <person name="Garlena R.A."/>
            <person name="Russell D.A."/>
            <person name="Jacobs-Sera D."/>
            <person name="Hatfull G.F."/>
        </authorList>
    </citation>
    <scope>NUCLEOTIDE SEQUENCE [LARGE SCALE GENOMIC DNA]</scope>
</reference>
<organism evidence="2 3">
    <name type="scientific">Gordonia phage ChisanaKitsune</name>
    <dbReference type="NCBI Taxonomy" id="2871538"/>
    <lineage>
        <taxon>Viruses</taxon>
        <taxon>Duplodnaviria</taxon>
        <taxon>Heunggongvirae</taxon>
        <taxon>Uroviricota</taxon>
        <taxon>Caudoviricetes</taxon>
        <taxon>Chidieberevirus</taxon>
        <taxon>Chidieberevirus chisanakitsune</taxon>
    </lineage>
</organism>
<feature type="region of interest" description="Disordered" evidence="1">
    <location>
        <begin position="1"/>
        <end position="102"/>
    </location>
</feature>
<dbReference type="KEGG" id="vg:77952007"/>
<evidence type="ECO:0000256" key="1">
    <source>
        <dbReference type="SAM" id="MobiDB-lite"/>
    </source>
</evidence>
<feature type="compositionally biased region" description="Basic residues" evidence="1">
    <location>
        <begin position="1"/>
        <end position="11"/>
    </location>
</feature>
<dbReference type="EMBL" id="MZ820089">
    <property type="protein sequence ID" value="QZE10805.1"/>
    <property type="molecule type" value="Genomic_DNA"/>
</dbReference>
<proteinExistence type="predicted"/>
<evidence type="ECO:0000313" key="3">
    <source>
        <dbReference type="Proteomes" id="UP000827561"/>
    </source>
</evidence>
<gene>
    <name evidence="2" type="primary">36</name>
    <name evidence="2" type="ORF">SEA_CHISANAKITSUNE_36</name>
</gene>
<sequence>MATRSNRRPRKAATTATETTQNPDPAVDPAQGDSQAATGASGADTPAPPLSDAPPAPADNTGTAPDPVAQAAAEKDAETKPADVPGADVAPDENPNVDESTLEENEFRQFWVDYCKRGGYVMPKGHVLFPGEPLTFRGNVIRGTTVELTEDVFRMVIPFRSRRPIFTQVAKRGQVIPKAGFITKDVYQDATRDLYNAISTEA</sequence>
<dbReference type="Proteomes" id="UP000827561">
    <property type="component" value="Segment"/>
</dbReference>
<evidence type="ECO:0000313" key="2">
    <source>
        <dbReference type="EMBL" id="QZE10805.1"/>
    </source>
</evidence>